<dbReference type="InterPro" id="IPR016132">
    <property type="entry name" value="Phyto_chromo_attachment"/>
</dbReference>
<dbReference type="CDD" id="cd01949">
    <property type="entry name" value="GGDEF"/>
    <property type="match status" value="1"/>
</dbReference>
<dbReference type="InterPro" id="IPR029787">
    <property type="entry name" value="Nucleotide_cyclase"/>
</dbReference>
<dbReference type="PROSITE" id="PS50887">
    <property type="entry name" value="GGDEF"/>
    <property type="match status" value="1"/>
</dbReference>
<dbReference type="PANTHER" id="PTHR45138">
    <property type="entry name" value="REGULATORY COMPONENTS OF SENSORY TRANSDUCTION SYSTEM"/>
    <property type="match status" value="1"/>
</dbReference>
<dbReference type="RefSeq" id="WP_252665119.1">
    <property type="nucleotide sequence ID" value="NZ_CP098611.1"/>
</dbReference>
<accession>A0ABY5AUN5</accession>
<dbReference type="EMBL" id="CP098611">
    <property type="protein sequence ID" value="USR92944.1"/>
    <property type="molecule type" value="Genomic_DNA"/>
</dbReference>
<dbReference type="InterPro" id="IPR043128">
    <property type="entry name" value="Rev_trsase/Diguanyl_cyclase"/>
</dbReference>
<dbReference type="Pfam" id="PF01590">
    <property type="entry name" value="GAF"/>
    <property type="match status" value="1"/>
</dbReference>
<organism evidence="3 4">
    <name type="scientific">Phormidium yuhuli AB48</name>
    <dbReference type="NCBI Taxonomy" id="2940671"/>
    <lineage>
        <taxon>Bacteria</taxon>
        <taxon>Bacillati</taxon>
        <taxon>Cyanobacteriota</taxon>
        <taxon>Cyanophyceae</taxon>
        <taxon>Oscillatoriophycideae</taxon>
        <taxon>Oscillatoriales</taxon>
        <taxon>Oscillatoriaceae</taxon>
        <taxon>Phormidium</taxon>
        <taxon>Phormidium yuhuli</taxon>
    </lineage>
</organism>
<gene>
    <name evidence="3" type="ORF">NEA10_09590</name>
</gene>
<dbReference type="PANTHER" id="PTHR45138:SF24">
    <property type="entry name" value="DIGUANYLATE CYCLASE DGCC-RELATED"/>
    <property type="match status" value="1"/>
</dbReference>
<evidence type="ECO:0000313" key="3">
    <source>
        <dbReference type="EMBL" id="USR92944.1"/>
    </source>
</evidence>
<dbReference type="NCBIfam" id="TIGR00254">
    <property type="entry name" value="GGDEF"/>
    <property type="match status" value="1"/>
</dbReference>
<dbReference type="SUPFAM" id="SSF55073">
    <property type="entry name" value="Nucleotide cyclase"/>
    <property type="match status" value="1"/>
</dbReference>
<keyword evidence="4" id="KW-1185">Reference proteome</keyword>
<evidence type="ECO:0000313" key="4">
    <source>
        <dbReference type="Proteomes" id="UP001056708"/>
    </source>
</evidence>
<dbReference type="SMART" id="SM00267">
    <property type="entry name" value="GGDEF"/>
    <property type="match status" value="1"/>
</dbReference>
<dbReference type="SUPFAM" id="SSF55781">
    <property type="entry name" value="GAF domain-like"/>
    <property type="match status" value="1"/>
</dbReference>
<reference evidence="3" key="1">
    <citation type="submission" date="2022-06" db="EMBL/GenBank/DDBJ databases">
        <title>Genome sequence of Phormidium yuhuli AB48 isolated from an industrial photobioreactor environment.</title>
        <authorList>
            <person name="Qiu Y."/>
            <person name="Noonan A.J.C."/>
            <person name="Dofher K."/>
            <person name="Koch M."/>
            <person name="Kieft B."/>
            <person name="Lin X."/>
            <person name="Ziels R.M."/>
            <person name="Hallam S.J."/>
        </authorList>
    </citation>
    <scope>NUCLEOTIDE SEQUENCE</scope>
    <source>
        <strain evidence="3">AB48</strain>
    </source>
</reference>
<dbReference type="InterPro" id="IPR003018">
    <property type="entry name" value="GAF"/>
</dbReference>
<feature type="domain" description="Phytochrome chromophore attachment site" evidence="1">
    <location>
        <begin position="202"/>
        <end position="353"/>
    </location>
</feature>
<dbReference type="Pfam" id="PF00990">
    <property type="entry name" value="GGDEF"/>
    <property type="match status" value="1"/>
</dbReference>
<evidence type="ECO:0000259" key="2">
    <source>
        <dbReference type="PROSITE" id="PS50887"/>
    </source>
</evidence>
<dbReference type="InterPro" id="IPR000160">
    <property type="entry name" value="GGDEF_dom"/>
</dbReference>
<dbReference type="Gene3D" id="3.30.70.270">
    <property type="match status" value="1"/>
</dbReference>
<feature type="domain" description="GGDEF" evidence="2">
    <location>
        <begin position="408"/>
        <end position="549"/>
    </location>
</feature>
<dbReference type="SMART" id="SM00065">
    <property type="entry name" value="GAF"/>
    <property type="match status" value="1"/>
</dbReference>
<dbReference type="Gene3D" id="3.30.450.40">
    <property type="match status" value="1"/>
</dbReference>
<dbReference type="InterPro" id="IPR029016">
    <property type="entry name" value="GAF-like_dom_sf"/>
</dbReference>
<proteinExistence type="predicted"/>
<dbReference type="InterPro" id="IPR050469">
    <property type="entry name" value="Diguanylate_Cyclase"/>
</dbReference>
<protein>
    <submittedName>
        <fullName evidence="3">Sensor domain-containing diguanylate cyclase</fullName>
    </submittedName>
</protein>
<dbReference type="PROSITE" id="PS50046">
    <property type="entry name" value="PHYTOCHROME_2"/>
    <property type="match status" value="1"/>
</dbReference>
<name>A0ABY5AUN5_9CYAN</name>
<sequence length="556" mass="62755">MPILARPCPMALSVPFNTQELANLSRNDLTQFIHCFLGFNSNPLENIHRLVNLGRELTGAVCACYQSQTHSEHRDALALEPLTCIVDGSARSSCSRRQSPQGSQPLSLEPLHCQTCQCHKRGEAWGGMSRYRVVTDEIHGQLLMRHDSNDTLTASQKQILRLVARAIAIEEERLHVQERQELQKQREIMVARIASQIRESLNLHQILQHTVAGLLKFLEADRVIVCRIRDNGKGEVLEEARNPEVFSMVGWTLSDPWIVDRQSHQDHLSGQVLVLEDTAKANLDPGAKQLMDFFEVRSRLVMPIILSKDAETDSKTDDPSSEQLWGLLMVHQCHHSRHWQADEINVLPQLATQLAIAIQQAQLYQKVQIANRELSELATQDGLTQIANRRRFDEYLDQEWKRLLRSPAPLSLILFDIDFFKQYNDTYGHLAGDQCLQQVAQTLKNLMQRATDLVARYGGEEFAIILPETSESGANFLAEQVRSRIARTPILDLPVQDPEFTHHDITVSVGVATQIPFPEASPQLLIAAADAALYRAKNKGRNRVCFATATDFNQSP</sequence>
<evidence type="ECO:0000259" key="1">
    <source>
        <dbReference type="PROSITE" id="PS50046"/>
    </source>
</evidence>
<dbReference type="Proteomes" id="UP001056708">
    <property type="component" value="Chromosome"/>
</dbReference>